<evidence type="ECO:0000313" key="2">
    <source>
        <dbReference type="Proteomes" id="UP000766486"/>
    </source>
</evidence>
<protein>
    <recommendedName>
        <fullName evidence="3">Minor tail protein</fullName>
    </recommendedName>
</protein>
<proteinExistence type="predicted"/>
<organism evidence="1 2">
    <name type="scientific">Bionectria ochroleuca</name>
    <name type="common">Gliocladium roseum</name>
    <dbReference type="NCBI Taxonomy" id="29856"/>
    <lineage>
        <taxon>Eukaryota</taxon>
        <taxon>Fungi</taxon>
        <taxon>Dikarya</taxon>
        <taxon>Ascomycota</taxon>
        <taxon>Pezizomycotina</taxon>
        <taxon>Sordariomycetes</taxon>
        <taxon>Hypocreomycetidae</taxon>
        <taxon>Hypocreales</taxon>
        <taxon>Bionectriaceae</taxon>
        <taxon>Clonostachys</taxon>
    </lineage>
</organism>
<evidence type="ECO:0000313" key="1">
    <source>
        <dbReference type="EMBL" id="VUC25910.1"/>
    </source>
</evidence>
<dbReference type="Proteomes" id="UP000766486">
    <property type="component" value="Unassembled WGS sequence"/>
</dbReference>
<evidence type="ECO:0008006" key="3">
    <source>
        <dbReference type="Google" id="ProtNLM"/>
    </source>
</evidence>
<gene>
    <name evidence="1" type="ORF">CLO192961_LOCUS176517</name>
</gene>
<dbReference type="EMBL" id="CABFNS010000741">
    <property type="protein sequence ID" value="VUC25910.1"/>
    <property type="molecule type" value="Genomic_DNA"/>
</dbReference>
<keyword evidence="2" id="KW-1185">Reference proteome</keyword>
<comment type="caution">
    <text evidence="1">The sequence shown here is derived from an EMBL/GenBank/DDBJ whole genome shotgun (WGS) entry which is preliminary data.</text>
</comment>
<reference evidence="1 2" key="1">
    <citation type="submission" date="2019-06" db="EMBL/GenBank/DDBJ databases">
        <authorList>
            <person name="Broberg M."/>
        </authorList>
    </citation>
    <scope>NUCLEOTIDE SEQUENCE [LARGE SCALE GENOMIC DNA]</scope>
</reference>
<name>A0ABY6U4B6_BIOOC</name>
<accession>A0ABY6U4B6</accession>
<sequence>MAYYYEPTRPVQFWKFEDLDLDEADNGPLSALLAQKAVKVYVRFTMSGEAKPHAELLIEGETNVFMEGFLTRSIALGMNPHWLPGNDIVSTITLGPPMSSGGGAVEGGPERGDLASFSNGTPYQIGDQPRNLTMGSRDFVTQCMIRWKESGMILWVADGFGSTLPTTESDEDVPLAGHVPLVFFDFITMPWRIEGQLLRFDGPRIPMRMGVYGARVEIVDGLQILYAPVDTDVDLE</sequence>